<dbReference type="PRINTS" id="PR01438">
    <property type="entry name" value="UNVRSLSTRESS"/>
</dbReference>
<dbReference type="EMBL" id="JAINZW010000002">
    <property type="protein sequence ID" value="MBZ4039285.1"/>
    <property type="molecule type" value="Genomic_DNA"/>
</dbReference>
<dbReference type="InterPro" id="IPR006015">
    <property type="entry name" value="Universal_stress_UspA"/>
</dbReference>
<dbReference type="Pfam" id="PF00582">
    <property type="entry name" value="Usp"/>
    <property type="match status" value="1"/>
</dbReference>
<evidence type="ECO:0000313" key="3">
    <source>
        <dbReference type="EMBL" id="MBZ4039285.1"/>
    </source>
</evidence>
<protein>
    <submittedName>
        <fullName evidence="3">Universal stress protein</fullName>
    </submittedName>
</protein>
<accession>A0ABS7T600</accession>
<sequence>MKILLAVDGSDMALRATRHVVALAKAMSKPPTVFLLHADPPLLPDAARALGPDATARYHHENSEYATRRARSALKRAGLAFDEIHAVADPAEAVIKHVRAGKCDLIVMGSHGRSALKSALLGSVASKVLAHCQTPVTVVR</sequence>
<dbReference type="PANTHER" id="PTHR31964">
    <property type="entry name" value="ADENINE NUCLEOTIDE ALPHA HYDROLASES-LIKE SUPERFAMILY PROTEIN"/>
    <property type="match status" value="1"/>
</dbReference>
<comment type="similarity">
    <text evidence="1">Belongs to the universal stress protein A family.</text>
</comment>
<evidence type="ECO:0000313" key="4">
    <source>
        <dbReference type="Proteomes" id="UP001430954"/>
    </source>
</evidence>
<proteinExistence type="inferred from homology"/>
<gene>
    <name evidence="3" type="ORF">K6753_07035</name>
</gene>
<dbReference type="Proteomes" id="UP001430954">
    <property type="component" value="Unassembled WGS sequence"/>
</dbReference>
<feature type="domain" description="UspA" evidence="2">
    <location>
        <begin position="2"/>
        <end position="140"/>
    </location>
</feature>
<dbReference type="CDD" id="cd00293">
    <property type="entry name" value="USP-like"/>
    <property type="match status" value="1"/>
</dbReference>
<evidence type="ECO:0000259" key="2">
    <source>
        <dbReference type="Pfam" id="PF00582"/>
    </source>
</evidence>
<evidence type="ECO:0000256" key="1">
    <source>
        <dbReference type="ARBA" id="ARBA00008791"/>
    </source>
</evidence>
<dbReference type="SUPFAM" id="SSF52402">
    <property type="entry name" value="Adenine nucleotide alpha hydrolases-like"/>
    <property type="match status" value="1"/>
</dbReference>
<dbReference type="RefSeq" id="WP_223675650.1">
    <property type="nucleotide sequence ID" value="NZ_JAINZW010000002.1"/>
</dbReference>
<dbReference type="InterPro" id="IPR014729">
    <property type="entry name" value="Rossmann-like_a/b/a_fold"/>
</dbReference>
<reference evidence="3 4" key="1">
    <citation type="submission" date="2021-09" db="EMBL/GenBank/DDBJ databases">
        <title>Lysobacter sp. 13A isolated from the river sediment.</title>
        <authorList>
            <person name="Liu H."/>
            <person name="Li S."/>
            <person name="Mao S."/>
        </authorList>
    </citation>
    <scope>NUCLEOTIDE SEQUENCE [LARGE SCALE GENOMIC DNA]</scope>
    <source>
        <strain evidence="3 4">13A</strain>
    </source>
</reference>
<dbReference type="PANTHER" id="PTHR31964:SF113">
    <property type="entry name" value="USPA DOMAIN-CONTAINING PROTEIN"/>
    <property type="match status" value="1"/>
</dbReference>
<name>A0ABS7T600_9GAMM</name>
<comment type="caution">
    <text evidence="3">The sequence shown here is derived from an EMBL/GenBank/DDBJ whole genome shotgun (WGS) entry which is preliminary data.</text>
</comment>
<dbReference type="Gene3D" id="3.40.50.620">
    <property type="entry name" value="HUPs"/>
    <property type="match status" value="1"/>
</dbReference>
<dbReference type="InterPro" id="IPR006016">
    <property type="entry name" value="UspA"/>
</dbReference>
<keyword evidence="4" id="KW-1185">Reference proteome</keyword>
<organism evidence="3 4">
    <name type="scientific">Novilysobacter selenitireducens</name>
    <dbReference type="NCBI Taxonomy" id="2872639"/>
    <lineage>
        <taxon>Bacteria</taxon>
        <taxon>Pseudomonadati</taxon>
        <taxon>Pseudomonadota</taxon>
        <taxon>Gammaproteobacteria</taxon>
        <taxon>Lysobacterales</taxon>
        <taxon>Lysobacteraceae</taxon>
        <taxon>Novilysobacter</taxon>
    </lineage>
</organism>